<gene>
    <name evidence="2" type="ORF">G4L39_07115</name>
</gene>
<sequence length="88" mass="9240">MRVATHRIWKGLLAGGTVAGSPGVAWACAVCYGDPGAPAAKGLTWAVVTLVLVVALVLSGVVAFFVHAVRQESRQELAENGRRAEERL</sequence>
<reference evidence="2 3" key="1">
    <citation type="submission" date="2020-02" db="EMBL/GenBank/DDBJ databases">
        <title>Draft genome sequence of Limisphaera ngatamarikiensis NGM72.4T, a thermophilic Verrucomicrobia grouped in subdivision 3.</title>
        <authorList>
            <person name="Carere C.R."/>
            <person name="Steen J."/>
            <person name="Hugenholtz P."/>
            <person name="Stott M.B."/>
        </authorList>
    </citation>
    <scope>NUCLEOTIDE SEQUENCE [LARGE SCALE GENOMIC DNA]</scope>
    <source>
        <strain evidence="2 3">NGM72.4</strain>
    </source>
</reference>
<organism evidence="2 3">
    <name type="scientific">Limisphaera ngatamarikiensis</name>
    <dbReference type="NCBI Taxonomy" id="1324935"/>
    <lineage>
        <taxon>Bacteria</taxon>
        <taxon>Pseudomonadati</taxon>
        <taxon>Verrucomicrobiota</taxon>
        <taxon>Verrucomicrobiia</taxon>
        <taxon>Limisphaerales</taxon>
        <taxon>Limisphaeraceae</taxon>
        <taxon>Limisphaera</taxon>
    </lineage>
</organism>
<keyword evidence="1" id="KW-0472">Membrane</keyword>
<keyword evidence="3" id="KW-1185">Reference proteome</keyword>
<dbReference type="Proteomes" id="UP000477311">
    <property type="component" value="Unassembled WGS sequence"/>
</dbReference>
<proteinExistence type="predicted"/>
<comment type="caution">
    <text evidence="2">The sequence shown here is derived from an EMBL/GenBank/DDBJ whole genome shotgun (WGS) entry which is preliminary data.</text>
</comment>
<name>A0A6M1RHQ1_9BACT</name>
<dbReference type="EMBL" id="JAAKYA010000048">
    <property type="protein sequence ID" value="NGO39166.1"/>
    <property type="molecule type" value="Genomic_DNA"/>
</dbReference>
<evidence type="ECO:0000313" key="2">
    <source>
        <dbReference type="EMBL" id="NGO39166.1"/>
    </source>
</evidence>
<keyword evidence="1" id="KW-0812">Transmembrane</keyword>
<dbReference type="AlphaFoldDB" id="A0A6M1RHQ1"/>
<protein>
    <submittedName>
        <fullName evidence="2">Uncharacterized protein</fullName>
    </submittedName>
</protein>
<dbReference type="RefSeq" id="WP_165107022.1">
    <property type="nucleotide sequence ID" value="NZ_JAAKYA010000048.1"/>
</dbReference>
<evidence type="ECO:0000256" key="1">
    <source>
        <dbReference type="SAM" id="Phobius"/>
    </source>
</evidence>
<feature type="transmembrane region" description="Helical" evidence="1">
    <location>
        <begin position="43"/>
        <end position="66"/>
    </location>
</feature>
<accession>A0A6M1RHQ1</accession>
<evidence type="ECO:0000313" key="3">
    <source>
        <dbReference type="Proteomes" id="UP000477311"/>
    </source>
</evidence>
<keyword evidence="1" id="KW-1133">Transmembrane helix</keyword>